<organism evidence="3 4">
    <name type="scientific">Halolamina salifodinae</name>
    <dbReference type="NCBI Taxonomy" id="1202767"/>
    <lineage>
        <taxon>Archaea</taxon>
        <taxon>Methanobacteriati</taxon>
        <taxon>Methanobacteriota</taxon>
        <taxon>Stenosarchaea group</taxon>
        <taxon>Halobacteria</taxon>
        <taxon>Halobacteriales</taxon>
        <taxon>Haloferacaceae</taxon>
    </lineage>
</organism>
<reference evidence="3" key="1">
    <citation type="submission" date="2021-03" db="EMBL/GenBank/DDBJ databases">
        <title>Genomic Encyclopedia of Type Strains, Phase IV (KMG-IV): sequencing the most valuable type-strain genomes for metagenomic binning, comparative biology and taxonomic classification.</title>
        <authorList>
            <person name="Goeker M."/>
        </authorList>
    </citation>
    <scope>NUCLEOTIDE SEQUENCE</scope>
    <source>
        <strain evidence="3">DSM 26232</strain>
    </source>
</reference>
<feature type="compositionally biased region" description="Acidic residues" evidence="1">
    <location>
        <begin position="280"/>
        <end position="290"/>
    </location>
</feature>
<keyword evidence="4" id="KW-1185">Reference proteome</keyword>
<keyword evidence="2" id="KW-0472">Membrane</keyword>
<keyword evidence="2" id="KW-0812">Transmembrane</keyword>
<dbReference type="Proteomes" id="UP000823736">
    <property type="component" value="Unassembled WGS sequence"/>
</dbReference>
<dbReference type="EMBL" id="JAGGLC010000001">
    <property type="protein sequence ID" value="MBP1985947.1"/>
    <property type="molecule type" value="Genomic_DNA"/>
</dbReference>
<feature type="transmembrane region" description="Helical" evidence="2">
    <location>
        <begin position="471"/>
        <end position="489"/>
    </location>
</feature>
<dbReference type="RefSeq" id="WP_209489995.1">
    <property type="nucleotide sequence ID" value="NZ_JAGGLC010000001.1"/>
</dbReference>
<proteinExistence type="predicted"/>
<comment type="caution">
    <text evidence="3">The sequence shown here is derived from an EMBL/GenBank/DDBJ whole genome shotgun (WGS) entry which is preliminary data.</text>
</comment>
<sequence length="496" mass="51594">MKKITKTVASLAFVLLLATSAGLAATGGAVNWGADSAPQINYERTETKAVHNMSWGTSSEDLRKYEDDSGDIVTMNARVNEDVANPVSFVATDIEFDDFGAFPHAKEDVSALTATEWSVSGQNSSAATVSNVETAPSLNAVRFDTDGTLSSGASATATFSNFSLTSNENKRYLSLAMDVNQIESGAALEVSVVDEDGDIKTAVVDPSRSSGEDLIANSTGEGYLFQTQLGAMNTTDSDSDGYDNIQSVQVSVVDGDADVSVSMLNLDKMSPYSFGTTAVDGDDDDSEPGDATESITEIKEPGAISLTGLDTLDSSFDTATIHGVDVQVVETGADQSADDVYLNVTETDKWPSYAGKVKIAVRYGEPDAYDLTPSNQRVNITQTVTNDRLLSVEHVEGVDKSAELDSEFVGAAEGSDLTGQFSGEGDTIQADSSVSPGESNLAVFEFKVDADQLSNHQSGGSGGTGGKSSGGIGSIPVIGGLIVAVLGVLRKFGGGN</sequence>
<name>A0A8T4GSD1_9EURY</name>
<evidence type="ECO:0000256" key="2">
    <source>
        <dbReference type="SAM" id="Phobius"/>
    </source>
</evidence>
<evidence type="ECO:0000313" key="3">
    <source>
        <dbReference type="EMBL" id="MBP1985947.1"/>
    </source>
</evidence>
<gene>
    <name evidence="3" type="ORF">J2753_000420</name>
</gene>
<keyword evidence="2" id="KW-1133">Transmembrane helix</keyword>
<accession>A0A8T4GSD1</accession>
<evidence type="ECO:0000313" key="4">
    <source>
        <dbReference type="Proteomes" id="UP000823736"/>
    </source>
</evidence>
<evidence type="ECO:0000256" key="1">
    <source>
        <dbReference type="SAM" id="MobiDB-lite"/>
    </source>
</evidence>
<feature type="region of interest" description="Disordered" evidence="1">
    <location>
        <begin position="275"/>
        <end position="294"/>
    </location>
</feature>
<dbReference type="AlphaFoldDB" id="A0A8T4GSD1"/>
<protein>
    <submittedName>
        <fullName evidence="3">Uncharacterized protein</fullName>
    </submittedName>
</protein>
<dbReference type="OrthoDB" id="326330at2157"/>